<dbReference type="Pfam" id="PF12028">
    <property type="entry name" value="DUF3515"/>
    <property type="match status" value="1"/>
</dbReference>
<name>A0AB39P5S5_9ACTN</name>
<accession>A0AB39P5S5</accession>
<dbReference type="RefSeq" id="WP_369233029.1">
    <property type="nucleotide sequence ID" value="NZ_CP163435.1"/>
</dbReference>
<keyword evidence="1" id="KW-0732">Signal</keyword>
<dbReference type="PROSITE" id="PS51257">
    <property type="entry name" value="PROKAR_LIPOPROTEIN"/>
    <property type="match status" value="1"/>
</dbReference>
<proteinExistence type="predicted"/>
<dbReference type="InterPro" id="IPR021903">
    <property type="entry name" value="DUF3515"/>
</dbReference>
<dbReference type="AlphaFoldDB" id="A0AB39P5S5"/>
<dbReference type="EMBL" id="CP163435">
    <property type="protein sequence ID" value="XDQ25724.1"/>
    <property type="molecule type" value="Genomic_DNA"/>
</dbReference>
<organism evidence="2">
    <name type="scientific">Streptomyces sp. R21</name>
    <dbReference type="NCBI Taxonomy" id="3238627"/>
    <lineage>
        <taxon>Bacteria</taxon>
        <taxon>Bacillati</taxon>
        <taxon>Actinomycetota</taxon>
        <taxon>Actinomycetes</taxon>
        <taxon>Kitasatosporales</taxon>
        <taxon>Streptomycetaceae</taxon>
        <taxon>Streptomyces</taxon>
    </lineage>
</organism>
<feature type="chain" id="PRO_5044210748" evidence="1">
    <location>
        <begin position="30"/>
        <end position="173"/>
    </location>
</feature>
<reference evidence="2" key="1">
    <citation type="submission" date="2024-07" db="EMBL/GenBank/DDBJ databases">
        <authorList>
            <person name="Yu S.T."/>
        </authorList>
    </citation>
    <scope>NUCLEOTIDE SEQUENCE</scope>
    <source>
        <strain evidence="2">R21</strain>
    </source>
</reference>
<evidence type="ECO:0000256" key="1">
    <source>
        <dbReference type="SAM" id="SignalP"/>
    </source>
</evidence>
<evidence type="ECO:0000313" key="2">
    <source>
        <dbReference type="EMBL" id="XDQ25724.1"/>
    </source>
</evidence>
<sequence>MNFFRPRHRTVLGLPALALLIVATGCSSADDEAAAAVPSPGTKVTKLCQNLDKALPRKVDGLDREDPEPRSALTAGWGSPAIILRCGVARPPKMVDPKVAEGGDPDAVGGGVNGVGWLMEKQGDGSYRFTTTLREAYVEVTLPKKLAERGDSSGALVDLAPAVKKAIPKGIAS</sequence>
<feature type="signal peptide" evidence="1">
    <location>
        <begin position="1"/>
        <end position="29"/>
    </location>
</feature>
<protein>
    <submittedName>
        <fullName evidence="2">DUF3515 domain-containing protein</fullName>
    </submittedName>
</protein>
<gene>
    <name evidence="2" type="ORF">AB5J56_13955</name>
</gene>